<proteinExistence type="predicted"/>
<feature type="region of interest" description="Disordered" evidence="1">
    <location>
        <begin position="735"/>
        <end position="756"/>
    </location>
</feature>
<accession>A0A5M8PIZ9</accession>
<feature type="region of interest" description="Disordered" evidence="1">
    <location>
        <begin position="349"/>
        <end position="389"/>
    </location>
</feature>
<organism evidence="2 3">
    <name type="scientific">Lasallia pustulata</name>
    <dbReference type="NCBI Taxonomy" id="136370"/>
    <lineage>
        <taxon>Eukaryota</taxon>
        <taxon>Fungi</taxon>
        <taxon>Dikarya</taxon>
        <taxon>Ascomycota</taxon>
        <taxon>Pezizomycotina</taxon>
        <taxon>Lecanoromycetes</taxon>
        <taxon>OSLEUM clade</taxon>
        <taxon>Umbilicariomycetidae</taxon>
        <taxon>Umbilicariales</taxon>
        <taxon>Umbilicariaceae</taxon>
        <taxon>Lasallia</taxon>
    </lineage>
</organism>
<name>A0A5M8PIZ9_9LECA</name>
<evidence type="ECO:0000313" key="2">
    <source>
        <dbReference type="EMBL" id="KAA6409389.1"/>
    </source>
</evidence>
<feature type="region of interest" description="Disordered" evidence="1">
    <location>
        <begin position="788"/>
        <end position="841"/>
    </location>
</feature>
<reference evidence="2 3" key="1">
    <citation type="submission" date="2019-09" db="EMBL/GenBank/DDBJ databases">
        <title>The hologenome of the rock-dwelling lichen Lasallia pustulata.</title>
        <authorList>
            <person name="Greshake Tzovaras B."/>
            <person name="Segers F."/>
            <person name="Bicker A."/>
            <person name="Dal Grande F."/>
            <person name="Otte J."/>
            <person name="Hankeln T."/>
            <person name="Schmitt I."/>
            <person name="Ebersberger I."/>
        </authorList>
    </citation>
    <scope>NUCLEOTIDE SEQUENCE [LARGE SCALE GENOMIC DNA]</scope>
    <source>
        <strain evidence="2">A1-1</strain>
    </source>
</reference>
<dbReference type="EMBL" id="VXIT01000011">
    <property type="protein sequence ID" value="KAA6409389.1"/>
    <property type="molecule type" value="Genomic_DNA"/>
</dbReference>
<feature type="compositionally biased region" description="Polar residues" evidence="1">
    <location>
        <begin position="747"/>
        <end position="756"/>
    </location>
</feature>
<feature type="compositionally biased region" description="Polar residues" evidence="1">
    <location>
        <begin position="187"/>
        <end position="206"/>
    </location>
</feature>
<gene>
    <name evidence="2" type="ORF">FRX48_06942</name>
</gene>
<evidence type="ECO:0000313" key="3">
    <source>
        <dbReference type="Proteomes" id="UP000324767"/>
    </source>
</evidence>
<feature type="compositionally biased region" description="Acidic residues" evidence="1">
    <location>
        <begin position="1251"/>
        <end position="1265"/>
    </location>
</feature>
<dbReference type="OrthoDB" id="5427627at2759"/>
<feature type="compositionally biased region" description="Acidic residues" evidence="1">
    <location>
        <begin position="357"/>
        <end position="371"/>
    </location>
</feature>
<sequence length="1396" mass="154355">MFASWSRLLGSVLESRAYKQTVYVAAGSCCEILSAEEVYSGKADGSSSTASTIVTEFREYKVNAALIGNLGKKFFLQASFILPSESPSAALQQYRAVWNPTLEAYYVQSTNTVTTTCKSPLLPPSSKSSAIPLQHTVDEIQTTLRPTHFDWADEVNDEVGPLPCPSMKISVTTSTTTSWTSSETSSNLGNGSQPNTPITPFSRTSRNASPTFPSFEVVGLQHSRLALSLGLAASTNEANDPHESPRFEWLNLIQHTMEYEFYREKNDIPTTKELWEAYRSRFSVSTKELYHSGLVVALDLVIRKEPECPDGLEQANQDRTALISEYLDVHEHIFDHAVHLAKISAENEQSLPNGEVAGDEVNADGEEDTASEEVLKGEGKTGPSNTPSAFERIDLDAIFGGPADDLYEGYEAEHRAARANIDLAAHHGTLKVHDAAEDDRFPRTVLGQTSGRQGKLVSASDTKNQSKPSLLDWTELVTATQRAKSEGLYKHKPLQATARSRDWFWETTNDDNRRRYDPRILCTEGESNINAAGKATVLDVEEVHPHHLNYLQQPVFHKTNTPPEVSLWLVCSGQVRYHDPFSRQGVVSAQAGKLIDPFWYSGPSELLQCKGTQLRDEVTGYVDKMYHAKGTWILDQYDPDETIPQVIDGDEYIDIFNAPYWFYSPKSVYRMFYAKEARRLTDGNISLDPERADLEDPIVNDDGRMHGVTKPKSDGNWVLPPPSRLSIAEACMQETSDLEPVSPKPRQIQSSQFAGNQSVADHLEPILPEQSEEAVAAEDADFDNSAAVTVPSEPAEAEEGGKTSVEESDGSEASRTAATTQGPQLAEAEEGENCSSEESDVSAGRRAVRAMLQSPDFILTQRYVDAIADCKNDEAAEILALRNELRARAPAPNNTYRGSYDEEQVDYTDTWVRRDVRLVSNEAYLSQWSESAAVDERGDGDFLEEEAPAQGDVDCGISSPADLKEASTKRSFSIDDDATPEDLELERMDDESPMVISKLRDLGELPPPSPKGQRQFNVDVNVGEAFDAEQEQSQGSSVMVSSFNKDFFAKALEEIRKSNKSFTPEAVDVNLAVSEDTTALERRTNLPGEFFTSRGYDRPMTIGEENGLLDRGHVAAMKLQEEADARADILLNAYLGHLKRYHCKSWEATSDKVSTLEVVVPEDMESTSVLDEDSQEACERDPEDDATTHDSPDTEEYEGEVVSVGSEELANMSIEDLDALLSKVSTLLAIRQDSEVAGQDSSTDSDKALSVDDEEGGSLDQDSLEQEQRVEERAQLAQATEKLAVREKEMAEREARLVEVEKELVEKEKMLTEERAQLVREKELADPKGEDKKVEEEVVNHAFDIISCPSDIPQPQPTFNEHFFGSFAIAVGGKAARLAMGLSGVLRSSATVLHRR</sequence>
<feature type="region of interest" description="Disordered" evidence="1">
    <location>
        <begin position="946"/>
        <end position="980"/>
    </location>
</feature>
<feature type="region of interest" description="Disordered" evidence="1">
    <location>
        <begin position="1234"/>
        <end position="1274"/>
    </location>
</feature>
<evidence type="ECO:0000256" key="1">
    <source>
        <dbReference type="SAM" id="MobiDB-lite"/>
    </source>
</evidence>
<feature type="region of interest" description="Disordered" evidence="1">
    <location>
        <begin position="173"/>
        <end position="206"/>
    </location>
</feature>
<comment type="caution">
    <text evidence="2">The sequence shown here is derived from an EMBL/GenBank/DDBJ whole genome shotgun (WGS) entry which is preliminary data.</text>
</comment>
<feature type="compositionally biased region" description="Polar residues" evidence="1">
    <location>
        <begin position="811"/>
        <end position="823"/>
    </location>
</feature>
<dbReference type="Proteomes" id="UP000324767">
    <property type="component" value="Unassembled WGS sequence"/>
</dbReference>
<feature type="region of interest" description="Disordered" evidence="1">
    <location>
        <begin position="1163"/>
        <end position="1201"/>
    </location>
</feature>
<feature type="compositionally biased region" description="Acidic residues" evidence="1">
    <location>
        <begin position="827"/>
        <end position="840"/>
    </location>
</feature>
<feature type="compositionally biased region" description="Low complexity" evidence="1">
    <location>
        <begin position="173"/>
        <end position="186"/>
    </location>
</feature>
<feature type="compositionally biased region" description="Acidic residues" evidence="1">
    <location>
        <begin position="1163"/>
        <end position="1185"/>
    </location>
</feature>
<feature type="region of interest" description="Disordered" evidence="1">
    <location>
        <begin position="445"/>
        <end position="466"/>
    </location>
</feature>
<protein>
    <submittedName>
        <fullName evidence="2">Uncharacterized protein</fullName>
    </submittedName>
</protein>